<sequence length="509" mass="56197">MGKNVHVEFGRNEDEVVVFSDFASKVTVWCLKTGRTVEIRDQKFVGREGRGWGYRPAPQLERGGGGGVAARGGVMAILCRSSGQDVMLLLAAGTYEVLNRVELPTTDAAGLKWSRDGRWIAVWDSAAAGYYLHIYTADGHLYRTIAREPSGESREWAIEGLGIKSVEWIPGDQWLAVGGWDRRVRILSTRTFSLVVFLDHTAQIHVPSASVYTEHVDGMGARSYLPTQQPVTPPKAVSEKGDNNLKQGISIMAFNADGTLCATRDDSTPTTVWIWDLRSLRPKTILIQHAPVKSLSWHPSDPASLLIQAAQDSPTVYLYTSPLLSQSRSRANSSSTSTPIGPPLILPLSDTIARPAGSAPLKWEARWLVTSHDKKPAFLFGHQQGYEIVWPAGKDQILRFDDGEADQSDDSLYDILTGRTPIPKLHGRDDIEFGDDDDGDGDDDSENFDGMAVDEGEELAGTSGEMLQESTGSFEDTFREKRRVGAEARRRVWRKEVQAFDESGLDEMF</sequence>
<reference evidence="2" key="1">
    <citation type="journal article" date="2020" name="Stud. Mycol.">
        <title>101 Dothideomycetes genomes: a test case for predicting lifestyles and emergence of pathogens.</title>
        <authorList>
            <person name="Haridas S."/>
            <person name="Albert R."/>
            <person name="Binder M."/>
            <person name="Bloem J."/>
            <person name="Labutti K."/>
            <person name="Salamov A."/>
            <person name="Andreopoulos B."/>
            <person name="Baker S."/>
            <person name="Barry K."/>
            <person name="Bills G."/>
            <person name="Bluhm B."/>
            <person name="Cannon C."/>
            <person name="Castanera R."/>
            <person name="Culley D."/>
            <person name="Daum C."/>
            <person name="Ezra D."/>
            <person name="Gonzalez J."/>
            <person name="Henrissat B."/>
            <person name="Kuo A."/>
            <person name="Liang C."/>
            <person name="Lipzen A."/>
            <person name="Lutzoni F."/>
            <person name="Magnuson J."/>
            <person name="Mondo S."/>
            <person name="Nolan M."/>
            <person name="Ohm R."/>
            <person name="Pangilinan J."/>
            <person name="Park H.-J."/>
            <person name="Ramirez L."/>
            <person name="Alfaro M."/>
            <person name="Sun H."/>
            <person name="Tritt A."/>
            <person name="Yoshinaga Y."/>
            <person name="Zwiers L.-H."/>
            <person name="Turgeon B."/>
            <person name="Goodwin S."/>
            <person name="Spatafora J."/>
            <person name="Crous P."/>
            <person name="Grigoriev I."/>
        </authorList>
    </citation>
    <scope>NUCLEOTIDE SEQUENCE</scope>
    <source>
        <strain evidence="2">CBS 122681</strain>
    </source>
</reference>
<evidence type="ECO:0000313" key="3">
    <source>
        <dbReference type="Proteomes" id="UP000799324"/>
    </source>
</evidence>
<gene>
    <name evidence="2" type="ORF">K491DRAFT_690917</name>
</gene>
<dbReference type="InterPro" id="IPR052778">
    <property type="entry name" value="Centrosome-WD_assoc"/>
</dbReference>
<name>A0A6A6TEF9_9PLEO</name>
<dbReference type="InterPro" id="IPR001680">
    <property type="entry name" value="WD40_rpt"/>
</dbReference>
<dbReference type="GO" id="GO:1990811">
    <property type="term" value="C:MWP complex"/>
    <property type="evidence" value="ECO:0007669"/>
    <property type="project" value="TreeGrafter"/>
</dbReference>
<dbReference type="PANTHER" id="PTHR16220">
    <property type="entry name" value="WD REPEAT PROTEIN 8-RELATED"/>
    <property type="match status" value="1"/>
</dbReference>
<dbReference type="Gene3D" id="2.130.10.10">
    <property type="entry name" value="YVTN repeat-like/Quinoprotein amine dehydrogenase"/>
    <property type="match status" value="2"/>
</dbReference>
<proteinExistence type="predicted"/>
<dbReference type="GO" id="GO:1990810">
    <property type="term" value="P:microtubule anchoring at mitotic spindle pole body"/>
    <property type="evidence" value="ECO:0007669"/>
    <property type="project" value="TreeGrafter"/>
</dbReference>
<feature type="compositionally biased region" description="Basic and acidic residues" evidence="1">
    <location>
        <begin position="476"/>
        <end position="485"/>
    </location>
</feature>
<dbReference type="Proteomes" id="UP000799324">
    <property type="component" value="Unassembled WGS sequence"/>
</dbReference>
<dbReference type="SUPFAM" id="SSF69322">
    <property type="entry name" value="Tricorn protease domain 2"/>
    <property type="match status" value="1"/>
</dbReference>
<evidence type="ECO:0000313" key="2">
    <source>
        <dbReference type="EMBL" id="KAF2657667.1"/>
    </source>
</evidence>
<feature type="region of interest" description="Disordered" evidence="1">
    <location>
        <begin position="424"/>
        <end position="485"/>
    </location>
</feature>
<dbReference type="OrthoDB" id="308690at2759"/>
<dbReference type="PANTHER" id="PTHR16220:SF0">
    <property type="entry name" value="WD REPEAT-CONTAINING PROTEIN WRAP73"/>
    <property type="match status" value="1"/>
</dbReference>
<evidence type="ECO:0000256" key="1">
    <source>
        <dbReference type="SAM" id="MobiDB-lite"/>
    </source>
</evidence>
<dbReference type="GO" id="GO:0005815">
    <property type="term" value="C:microtubule organizing center"/>
    <property type="evidence" value="ECO:0007669"/>
    <property type="project" value="TreeGrafter"/>
</dbReference>
<dbReference type="InterPro" id="IPR015943">
    <property type="entry name" value="WD40/YVTN_repeat-like_dom_sf"/>
</dbReference>
<dbReference type="EMBL" id="MU004323">
    <property type="protein sequence ID" value="KAF2657667.1"/>
    <property type="molecule type" value="Genomic_DNA"/>
</dbReference>
<organism evidence="2 3">
    <name type="scientific">Lophiostoma macrostomum CBS 122681</name>
    <dbReference type="NCBI Taxonomy" id="1314788"/>
    <lineage>
        <taxon>Eukaryota</taxon>
        <taxon>Fungi</taxon>
        <taxon>Dikarya</taxon>
        <taxon>Ascomycota</taxon>
        <taxon>Pezizomycotina</taxon>
        <taxon>Dothideomycetes</taxon>
        <taxon>Pleosporomycetidae</taxon>
        <taxon>Pleosporales</taxon>
        <taxon>Lophiostomataceae</taxon>
        <taxon>Lophiostoma</taxon>
    </lineage>
</organism>
<dbReference type="Pfam" id="PF00400">
    <property type="entry name" value="WD40"/>
    <property type="match status" value="1"/>
</dbReference>
<evidence type="ECO:0008006" key="4">
    <source>
        <dbReference type="Google" id="ProtNLM"/>
    </source>
</evidence>
<feature type="compositionally biased region" description="Acidic residues" evidence="1">
    <location>
        <begin position="432"/>
        <end position="458"/>
    </location>
</feature>
<keyword evidence="3" id="KW-1185">Reference proteome</keyword>
<accession>A0A6A6TEF9</accession>
<dbReference type="AlphaFoldDB" id="A0A6A6TEF9"/>
<protein>
    <recommendedName>
        <fullName evidence="4">WD40 repeat-like protein</fullName>
    </recommendedName>
</protein>